<sequence>MHVSCYQETLASSGYKSQRRNQIEGEENRHKRKTERGRVEGREEERHEIAQRKIQEKRVKKKNEAMPNKETGTEEQRKRNRTVKQRTQIGEEVSITTGFLSPKPGMLMSFLRNN</sequence>
<evidence type="ECO:0000313" key="2">
    <source>
        <dbReference type="EMBL" id="KAJ7010379.1"/>
    </source>
</evidence>
<gene>
    <name evidence="2" type="ORF">NC653_000966</name>
</gene>
<feature type="region of interest" description="Disordered" evidence="1">
    <location>
        <begin position="1"/>
        <end position="104"/>
    </location>
</feature>
<organism evidence="2 3">
    <name type="scientific">Populus alba x Populus x berolinensis</name>
    <dbReference type="NCBI Taxonomy" id="444605"/>
    <lineage>
        <taxon>Eukaryota</taxon>
        <taxon>Viridiplantae</taxon>
        <taxon>Streptophyta</taxon>
        <taxon>Embryophyta</taxon>
        <taxon>Tracheophyta</taxon>
        <taxon>Spermatophyta</taxon>
        <taxon>Magnoliopsida</taxon>
        <taxon>eudicotyledons</taxon>
        <taxon>Gunneridae</taxon>
        <taxon>Pentapetalae</taxon>
        <taxon>rosids</taxon>
        <taxon>fabids</taxon>
        <taxon>Malpighiales</taxon>
        <taxon>Salicaceae</taxon>
        <taxon>Saliceae</taxon>
        <taxon>Populus</taxon>
    </lineage>
</organism>
<feature type="compositionally biased region" description="Polar residues" evidence="1">
    <location>
        <begin position="1"/>
        <end position="16"/>
    </location>
</feature>
<accession>A0AAD6RJX4</accession>
<evidence type="ECO:0000256" key="1">
    <source>
        <dbReference type="SAM" id="MobiDB-lite"/>
    </source>
</evidence>
<dbReference type="AlphaFoldDB" id="A0AAD6RJX4"/>
<dbReference type="Proteomes" id="UP001164929">
    <property type="component" value="Chromosome 1"/>
</dbReference>
<proteinExistence type="predicted"/>
<evidence type="ECO:0000313" key="3">
    <source>
        <dbReference type="Proteomes" id="UP001164929"/>
    </source>
</evidence>
<comment type="caution">
    <text evidence="2">The sequence shown here is derived from an EMBL/GenBank/DDBJ whole genome shotgun (WGS) entry which is preliminary data.</text>
</comment>
<feature type="compositionally biased region" description="Basic and acidic residues" evidence="1">
    <location>
        <begin position="36"/>
        <end position="57"/>
    </location>
</feature>
<name>A0AAD6RJX4_9ROSI</name>
<keyword evidence="3" id="KW-1185">Reference proteome</keyword>
<dbReference type="EMBL" id="JAQIZT010000001">
    <property type="protein sequence ID" value="KAJ7010379.1"/>
    <property type="molecule type" value="Genomic_DNA"/>
</dbReference>
<reference evidence="2 3" key="1">
    <citation type="journal article" date="2023" name="Mol. Ecol. Resour.">
        <title>Chromosome-level genome assembly of a triploid poplar Populus alba 'Berolinensis'.</title>
        <authorList>
            <person name="Chen S."/>
            <person name="Yu Y."/>
            <person name="Wang X."/>
            <person name="Wang S."/>
            <person name="Zhang T."/>
            <person name="Zhou Y."/>
            <person name="He R."/>
            <person name="Meng N."/>
            <person name="Wang Y."/>
            <person name="Liu W."/>
            <person name="Liu Z."/>
            <person name="Liu J."/>
            <person name="Guo Q."/>
            <person name="Huang H."/>
            <person name="Sederoff R.R."/>
            <person name="Wang G."/>
            <person name="Qu G."/>
            <person name="Chen S."/>
        </authorList>
    </citation>
    <scope>NUCLEOTIDE SEQUENCE [LARGE SCALE GENOMIC DNA]</scope>
    <source>
        <strain evidence="2">SC-2020</strain>
    </source>
</reference>
<protein>
    <submittedName>
        <fullName evidence="2">Uncharacterized protein</fullName>
    </submittedName>
</protein>